<evidence type="ECO:0000256" key="10">
    <source>
        <dbReference type="SAM" id="MobiDB-lite"/>
    </source>
</evidence>
<keyword evidence="4" id="KW-0808">Transferase</keyword>
<evidence type="ECO:0000256" key="4">
    <source>
        <dbReference type="ARBA" id="ARBA00022679"/>
    </source>
</evidence>
<name>A0ABY1MZY6_9ACTN</name>
<protein>
    <recommendedName>
        <fullName evidence="9">4,4'-diaponeurosporenoate glycosyltransferase</fullName>
    </recommendedName>
</protein>
<keyword evidence="5" id="KW-0472">Membrane</keyword>
<evidence type="ECO:0000259" key="11">
    <source>
        <dbReference type="Pfam" id="PF00535"/>
    </source>
</evidence>
<keyword evidence="3" id="KW-0328">Glycosyltransferase</keyword>
<gene>
    <name evidence="12" type="ORF">SAMN06265174_101658</name>
</gene>
<evidence type="ECO:0000256" key="1">
    <source>
        <dbReference type="ARBA" id="ARBA00004236"/>
    </source>
</evidence>
<dbReference type="InterPro" id="IPR029044">
    <property type="entry name" value="Nucleotide-diphossugar_trans"/>
</dbReference>
<dbReference type="RefSeq" id="WP_244294124.1">
    <property type="nucleotide sequence ID" value="NZ_BAAAQH010000004.1"/>
</dbReference>
<dbReference type="EMBL" id="FXTG01000001">
    <property type="protein sequence ID" value="SMO44829.1"/>
    <property type="molecule type" value="Genomic_DNA"/>
</dbReference>
<evidence type="ECO:0000256" key="8">
    <source>
        <dbReference type="ARBA" id="ARBA00038120"/>
    </source>
</evidence>
<feature type="compositionally biased region" description="Pro residues" evidence="10">
    <location>
        <begin position="112"/>
        <end position="124"/>
    </location>
</feature>
<dbReference type="PANTHER" id="PTHR43646">
    <property type="entry name" value="GLYCOSYLTRANSFERASE"/>
    <property type="match status" value="1"/>
</dbReference>
<feature type="region of interest" description="Disordered" evidence="10">
    <location>
        <begin position="261"/>
        <end position="283"/>
    </location>
</feature>
<feature type="compositionally biased region" description="Low complexity" evidence="10">
    <location>
        <begin position="98"/>
        <end position="111"/>
    </location>
</feature>
<comment type="similarity">
    <text evidence="8">Belongs to the glycosyltransferase 2 family. CrtQ subfamily.</text>
</comment>
<dbReference type="Gene3D" id="3.90.550.10">
    <property type="entry name" value="Spore Coat Polysaccharide Biosynthesis Protein SpsA, Chain A"/>
    <property type="match status" value="1"/>
</dbReference>
<dbReference type="PANTHER" id="PTHR43646:SF2">
    <property type="entry name" value="GLYCOSYLTRANSFERASE 2-LIKE DOMAIN-CONTAINING PROTEIN"/>
    <property type="match status" value="1"/>
</dbReference>
<comment type="subcellular location">
    <subcellularLocation>
        <location evidence="1">Cell membrane</location>
    </subcellularLocation>
</comment>
<dbReference type="Proteomes" id="UP000315460">
    <property type="component" value="Unassembled WGS sequence"/>
</dbReference>
<evidence type="ECO:0000256" key="5">
    <source>
        <dbReference type="ARBA" id="ARBA00023136"/>
    </source>
</evidence>
<keyword evidence="13" id="KW-1185">Reference proteome</keyword>
<dbReference type="SUPFAM" id="SSF53448">
    <property type="entry name" value="Nucleotide-diphospho-sugar transferases"/>
    <property type="match status" value="1"/>
</dbReference>
<comment type="pathway">
    <text evidence="7">Carotenoid biosynthesis; staphyloxanthin biosynthesis; staphyloxanthin from farnesyl diphosphate: step 4/5.</text>
</comment>
<sequence length="283" mass="29447">MTDSLGSDRGGVCVAGVGVGGVDVVIPAHDEQDLLAGCLDALEDCIAATPVPVTVTVVLDSCRDATEEIARGRARIVRTSARNVGIARARGFDSLRRPSSSSTTTTGSTSTPLPPGLTSPPEPHVSPSRRWYATTDADSRVPRTWLTDQLAVARSGADVVAGLIAVDDWSDWTPATRLSYLEGYHPGPGHRHIHGANIGISARAYRQLGGFDPLPVHEDVQLVRRAQEAGLTVAWSTAAPVMTSARRTARAPGGFAGHLAATESAATERAATERAASAGTTAS</sequence>
<dbReference type="Pfam" id="PF00535">
    <property type="entry name" value="Glycos_transf_2"/>
    <property type="match status" value="1"/>
</dbReference>
<accession>A0ABY1MZY6</accession>
<evidence type="ECO:0000256" key="6">
    <source>
        <dbReference type="ARBA" id="ARBA00037281"/>
    </source>
</evidence>
<comment type="function">
    <text evidence="6">Catalyzes the glycosylation of 4,4'-diaponeurosporenoate, i.e. the esterification of glucose at the C1'' position with the carboxyl group of 4,4'-diaponeurosporenic acid, to form glycosyl-4,4'-diaponeurosporenoate. This is a step in the biosynthesis of staphyloxanthin, an orange pigment present in most staphylococci strains.</text>
</comment>
<feature type="region of interest" description="Disordered" evidence="10">
    <location>
        <begin position="92"/>
        <end position="129"/>
    </location>
</feature>
<organism evidence="12 13">
    <name type="scientific">Dietzia kunjamensis subsp. schimae</name>
    <dbReference type="NCBI Taxonomy" id="498198"/>
    <lineage>
        <taxon>Bacteria</taxon>
        <taxon>Bacillati</taxon>
        <taxon>Actinomycetota</taxon>
        <taxon>Actinomycetes</taxon>
        <taxon>Mycobacteriales</taxon>
        <taxon>Dietziaceae</taxon>
        <taxon>Dietzia</taxon>
    </lineage>
</organism>
<feature type="domain" description="Glycosyltransferase 2-like" evidence="11">
    <location>
        <begin position="24"/>
        <end position="90"/>
    </location>
</feature>
<keyword evidence="2" id="KW-1003">Cell membrane</keyword>
<evidence type="ECO:0000313" key="12">
    <source>
        <dbReference type="EMBL" id="SMO44829.1"/>
    </source>
</evidence>
<evidence type="ECO:0000256" key="2">
    <source>
        <dbReference type="ARBA" id="ARBA00022475"/>
    </source>
</evidence>
<evidence type="ECO:0000256" key="3">
    <source>
        <dbReference type="ARBA" id="ARBA00022676"/>
    </source>
</evidence>
<evidence type="ECO:0000256" key="7">
    <source>
        <dbReference type="ARBA" id="ARBA00037904"/>
    </source>
</evidence>
<comment type="caution">
    <text evidence="12">The sequence shown here is derived from an EMBL/GenBank/DDBJ whole genome shotgun (WGS) entry which is preliminary data.</text>
</comment>
<proteinExistence type="inferred from homology"/>
<evidence type="ECO:0000256" key="9">
    <source>
        <dbReference type="ARBA" id="ARBA00040345"/>
    </source>
</evidence>
<dbReference type="InterPro" id="IPR001173">
    <property type="entry name" value="Glyco_trans_2-like"/>
</dbReference>
<evidence type="ECO:0000313" key="13">
    <source>
        <dbReference type="Proteomes" id="UP000315460"/>
    </source>
</evidence>
<reference evidence="12 13" key="1">
    <citation type="submission" date="2017-05" db="EMBL/GenBank/DDBJ databases">
        <authorList>
            <person name="Varghese N."/>
            <person name="Submissions S."/>
        </authorList>
    </citation>
    <scope>NUCLEOTIDE SEQUENCE [LARGE SCALE GENOMIC DNA]</scope>
    <source>
        <strain evidence="12 13">DSM 45139</strain>
    </source>
</reference>